<dbReference type="Pfam" id="PF14364">
    <property type="entry name" value="DUF4408"/>
    <property type="match status" value="1"/>
</dbReference>
<evidence type="ECO:0000313" key="5">
    <source>
        <dbReference type="Proteomes" id="UP000834106"/>
    </source>
</evidence>
<dbReference type="PANTHER" id="PTHR33098:SF117">
    <property type="entry name" value="COTTON FIBER (DUF761)"/>
    <property type="match status" value="1"/>
</dbReference>
<feature type="compositionally biased region" description="Basic and acidic residues" evidence="1">
    <location>
        <begin position="265"/>
        <end position="275"/>
    </location>
</feature>
<dbReference type="AlphaFoldDB" id="A0AAD2DMW2"/>
<accession>A0AAD2DMW2</accession>
<dbReference type="Proteomes" id="UP000834106">
    <property type="component" value="Chromosome 4"/>
</dbReference>
<feature type="compositionally biased region" description="Basic and acidic residues" evidence="1">
    <location>
        <begin position="175"/>
        <end position="198"/>
    </location>
</feature>
<feature type="compositionally biased region" description="Basic and acidic residues" evidence="1">
    <location>
        <begin position="325"/>
        <end position="336"/>
    </location>
</feature>
<name>A0AAD2DMW2_9LAMI</name>
<evidence type="ECO:0000313" key="4">
    <source>
        <dbReference type="EMBL" id="CAI9760467.1"/>
    </source>
</evidence>
<keyword evidence="5" id="KW-1185">Reference proteome</keyword>
<gene>
    <name evidence="4" type="ORF">FPE_LOCUS7897</name>
</gene>
<evidence type="ECO:0000259" key="3">
    <source>
        <dbReference type="Pfam" id="PF14364"/>
    </source>
</evidence>
<feature type="region of interest" description="Disordered" evidence="1">
    <location>
        <begin position="175"/>
        <end position="241"/>
    </location>
</feature>
<keyword evidence="2" id="KW-0472">Membrane</keyword>
<feature type="domain" description="DUF4408" evidence="3">
    <location>
        <begin position="47"/>
        <end position="77"/>
    </location>
</feature>
<evidence type="ECO:0000256" key="2">
    <source>
        <dbReference type="SAM" id="Phobius"/>
    </source>
</evidence>
<feature type="transmembrane region" description="Helical" evidence="2">
    <location>
        <begin position="60"/>
        <end position="78"/>
    </location>
</feature>
<protein>
    <recommendedName>
        <fullName evidence="3">DUF4408 domain-containing protein</fullName>
    </recommendedName>
</protein>
<reference evidence="4" key="1">
    <citation type="submission" date="2023-05" db="EMBL/GenBank/DDBJ databases">
        <authorList>
            <person name="Huff M."/>
        </authorList>
    </citation>
    <scope>NUCLEOTIDE SEQUENCE</scope>
</reference>
<keyword evidence="2" id="KW-0812">Transmembrane</keyword>
<sequence>MPILYRTSSSLMFSLQVVLVSASLLSAALMLKISVPAITEFLVYEVPSIINGIASWFKPPYLFLVINCIIITIVASSISQSKKDDVSPPLPSEAAPYLETAAHIQPQLRVMPVAENPQIVHSANEYKHDGVVLINEAVPEGYANVVIDNNIGFARMEGNVLGNETASFNVNADSFNDKEDVTSNKENEYVNSKLKDAPEYSSSNEKPWPPPVSARFGSRRNSKASPEGGKTALGVLKPTKQDTLESTWKTITEGRATRLKRHLRKSDTWERDNHVHDRHSHSHRHLPPQQQEKSPKKMDKSDTFSDRTNTSSPQLSPSSSGINKLKKEASPSQDELNKRVEAFIKKFNEEMRLQRQESLNQYMEMINRASH</sequence>
<dbReference type="EMBL" id="OU503039">
    <property type="protein sequence ID" value="CAI9760467.1"/>
    <property type="molecule type" value="Genomic_DNA"/>
</dbReference>
<dbReference type="InterPro" id="IPR025520">
    <property type="entry name" value="DUF4408"/>
</dbReference>
<feature type="region of interest" description="Disordered" evidence="1">
    <location>
        <begin position="257"/>
        <end position="336"/>
    </location>
</feature>
<feature type="compositionally biased region" description="Low complexity" evidence="1">
    <location>
        <begin position="311"/>
        <end position="320"/>
    </location>
</feature>
<dbReference type="PANTHER" id="PTHR33098">
    <property type="entry name" value="COTTON FIBER (DUF761)"/>
    <property type="match status" value="1"/>
</dbReference>
<organism evidence="4 5">
    <name type="scientific">Fraxinus pennsylvanica</name>
    <dbReference type="NCBI Taxonomy" id="56036"/>
    <lineage>
        <taxon>Eukaryota</taxon>
        <taxon>Viridiplantae</taxon>
        <taxon>Streptophyta</taxon>
        <taxon>Embryophyta</taxon>
        <taxon>Tracheophyta</taxon>
        <taxon>Spermatophyta</taxon>
        <taxon>Magnoliopsida</taxon>
        <taxon>eudicotyledons</taxon>
        <taxon>Gunneridae</taxon>
        <taxon>Pentapetalae</taxon>
        <taxon>asterids</taxon>
        <taxon>lamiids</taxon>
        <taxon>Lamiales</taxon>
        <taxon>Oleaceae</taxon>
        <taxon>Oleeae</taxon>
        <taxon>Fraxinus</taxon>
    </lineage>
</organism>
<evidence type="ECO:0000256" key="1">
    <source>
        <dbReference type="SAM" id="MobiDB-lite"/>
    </source>
</evidence>
<feature type="compositionally biased region" description="Basic residues" evidence="1">
    <location>
        <begin position="276"/>
        <end position="286"/>
    </location>
</feature>
<dbReference type="Pfam" id="PF05553">
    <property type="entry name" value="DUF761"/>
    <property type="match status" value="1"/>
</dbReference>
<proteinExistence type="predicted"/>
<keyword evidence="2" id="KW-1133">Transmembrane helix</keyword>
<feature type="compositionally biased region" description="Basic and acidic residues" evidence="1">
    <location>
        <begin position="293"/>
        <end position="305"/>
    </location>
</feature>
<dbReference type="InterPro" id="IPR008480">
    <property type="entry name" value="DUF761_pln"/>
</dbReference>